<sequence>MNACDVTIRAAREHERDEILSVHLDAFGDEEGPVIAKLVGELLDDPTSRPIDSLVAESDGHLVGHVLFTAVTVEPDEAQVRHLILAPLAVVTEKQSLGIGARLVREGFRRHSNDEAGLIFVLGYPDYYLRFGFQPAGPCGFQAPYPIADEHADAWMVRELVSGAIEQHKGIVRCSKALDHPQYWRE</sequence>
<keyword evidence="2" id="KW-0808">Transferase</keyword>
<dbReference type="CDD" id="cd04301">
    <property type="entry name" value="NAT_SF"/>
    <property type="match status" value="1"/>
</dbReference>
<dbReference type="InterPro" id="IPR000182">
    <property type="entry name" value="GNAT_dom"/>
</dbReference>
<accession>M2AHF5</accession>
<proteinExistence type="predicted"/>
<reference evidence="2" key="1">
    <citation type="submission" date="2012-11" db="EMBL/GenBank/DDBJ databases">
        <title>Permanent draft genomes of Rhodopirellula europaea strain SH398 and 6C.</title>
        <authorList>
            <person name="Richter M."/>
            <person name="Richter-Heitmann T."/>
            <person name="Frank C."/>
            <person name="Harder J."/>
            <person name="Glockner F.O."/>
        </authorList>
    </citation>
    <scope>NUCLEOTIDE SEQUENCE</scope>
    <source>
        <strain evidence="2">6C</strain>
    </source>
</reference>
<name>M2AHF5_9BACT</name>
<dbReference type="Gene3D" id="3.40.630.30">
    <property type="match status" value="1"/>
</dbReference>
<dbReference type="PROSITE" id="PS51186">
    <property type="entry name" value="GNAT"/>
    <property type="match status" value="1"/>
</dbReference>
<comment type="caution">
    <text evidence="2">The sequence shown here is derived from an EMBL/GenBank/DDBJ whole genome shotgun (WGS) entry which is preliminary data.</text>
</comment>
<dbReference type="EMBL" id="ANMO01000120">
    <property type="protein sequence ID" value="EMB16545.1"/>
    <property type="molecule type" value="Genomic_DNA"/>
</dbReference>
<evidence type="ECO:0000313" key="2">
    <source>
        <dbReference type="EMBL" id="EMB16545.1"/>
    </source>
</evidence>
<gene>
    <name evidence="2" type="ORF">RE6C_02910</name>
</gene>
<evidence type="ECO:0000313" key="3">
    <source>
        <dbReference type="Proteomes" id="UP000011529"/>
    </source>
</evidence>
<dbReference type="Proteomes" id="UP000011529">
    <property type="component" value="Unassembled WGS sequence"/>
</dbReference>
<feature type="domain" description="N-acetyltransferase" evidence="1">
    <location>
        <begin position="6"/>
        <end position="161"/>
    </location>
</feature>
<dbReference type="InterPro" id="IPR016181">
    <property type="entry name" value="Acyl_CoA_acyltransferase"/>
</dbReference>
<evidence type="ECO:0000259" key="1">
    <source>
        <dbReference type="PROSITE" id="PS51186"/>
    </source>
</evidence>
<dbReference type="GO" id="GO:0016747">
    <property type="term" value="F:acyltransferase activity, transferring groups other than amino-acyl groups"/>
    <property type="evidence" value="ECO:0007669"/>
    <property type="project" value="InterPro"/>
</dbReference>
<dbReference type="Pfam" id="PF13527">
    <property type="entry name" value="Acetyltransf_9"/>
    <property type="match status" value="1"/>
</dbReference>
<reference evidence="2" key="2">
    <citation type="journal article" date="2013" name="Mar. Genomics">
        <title>Expression of sulfatases in Rhodopirellula baltica and the diversity of sulfatases in the genus Rhodopirellula.</title>
        <authorList>
            <person name="Wegner C.E."/>
            <person name="Richter-Heitmann T."/>
            <person name="Klindworth A."/>
            <person name="Klockow C."/>
            <person name="Richter M."/>
            <person name="Achstetter T."/>
            <person name="Glockner F.O."/>
            <person name="Harder J."/>
        </authorList>
    </citation>
    <scope>NUCLEOTIDE SEQUENCE [LARGE SCALE GENOMIC DNA]</scope>
    <source>
        <strain evidence="2">6C</strain>
    </source>
</reference>
<dbReference type="SUPFAM" id="SSF55729">
    <property type="entry name" value="Acyl-CoA N-acyltransferases (Nat)"/>
    <property type="match status" value="1"/>
</dbReference>
<dbReference type="AlphaFoldDB" id="M2AHF5"/>
<organism evidence="2 3">
    <name type="scientific">Rhodopirellula europaea 6C</name>
    <dbReference type="NCBI Taxonomy" id="1263867"/>
    <lineage>
        <taxon>Bacteria</taxon>
        <taxon>Pseudomonadati</taxon>
        <taxon>Planctomycetota</taxon>
        <taxon>Planctomycetia</taxon>
        <taxon>Pirellulales</taxon>
        <taxon>Pirellulaceae</taxon>
        <taxon>Rhodopirellula</taxon>
    </lineage>
</organism>
<dbReference type="RefSeq" id="WP_008657421.1">
    <property type="nucleotide sequence ID" value="NZ_ANMO01000120.1"/>
</dbReference>
<protein>
    <submittedName>
        <fullName evidence="2">GCN5-related N-acetyltransferase</fullName>
    </submittedName>
</protein>
<dbReference type="PATRIC" id="fig|1263867.3.peg.3111"/>
<keyword evidence="3" id="KW-1185">Reference proteome</keyword>